<dbReference type="EMBL" id="JAATVY010000003">
    <property type="protein sequence ID" value="NJC69237.1"/>
    <property type="molecule type" value="Genomic_DNA"/>
</dbReference>
<name>A0ABX0XV82_9ACTN</name>
<evidence type="ECO:0000256" key="2">
    <source>
        <dbReference type="ARBA" id="ARBA00010333"/>
    </source>
</evidence>
<keyword evidence="8" id="KW-1185">Reference proteome</keyword>
<proteinExistence type="inferred from homology"/>
<dbReference type="PROSITE" id="PS01039">
    <property type="entry name" value="SBP_BACTERIAL_3"/>
    <property type="match status" value="1"/>
</dbReference>
<dbReference type="CDD" id="cd13530">
    <property type="entry name" value="PBP2_peptides_like"/>
    <property type="match status" value="1"/>
</dbReference>
<feature type="domain" description="Solute-binding protein family 3/N-terminal" evidence="6">
    <location>
        <begin position="48"/>
        <end position="266"/>
    </location>
</feature>
<dbReference type="PROSITE" id="PS51257">
    <property type="entry name" value="PROKAR_LIPOPROTEIN"/>
    <property type="match status" value="1"/>
</dbReference>
<gene>
    <name evidence="7" type="ORF">HC031_05820</name>
</gene>
<comment type="subcellular location">
    <subcellularLocation>
        <location evidence="1">Cell envelope</location>
    </subcellularLocation>
</comment>
<sequence length="290" mass="31103">MRMRSTFTAATALLVVAIGATACSSGGSNNSAGSDKAANRYGTVHAGELTVVTSSDLTPFAYIKDGQWQGFDVELAKKMGEKLGLKVTFSDHSFDTLLPLVANGQADITLGSIADTDKRRQTVDFTLPNYTGTNNIVVLNSSSINGQPDIAGKKLGVIAASLGATYAQKYFTSSNLVTFPDNNAMLLALQGKNIDAMLIDGQTAEVYAKQYPVRTAFTTVDPANRGAAWVVSKKEPKLRQALNAEFRTALKDGTIKSLMEKWDPAEPSGPVIDFLTKYYADHPNDTYPQS</sequence>
<dbReference type="Proteomes" id="UP000722989">
    <property type="component" value="Unassembled WGS sequence"/>
</dbReference>
<evidence type="ECO:0000256" key="5">
    <source>
        <dbReference type="SAM" id="SignalP"/>
    </source>
</evidence>
<evidence type="ECO:0000256" key="1">
    <source>
        <dbReference type="ARBA" id="ARBA00004196"/>
    </source>
</evidence>
<evidence type="ECO:0000256" key="4">
    <source>
        <dbReference type="RuleBase" id="RU003744"/>
    </source>
</evidence>
<comment type="caution">
    <text evidence="7">The sequence shown here is derived from an EMBL/GenBank/DDBJ whole genome shotgun (WGS) entry which is preliminary data.</text>
</comment>
<dbReference type="InterPro" id="IPR018313">
    <property type="entry name" value="SBP_3_CS"/>
</dbReference>
<dbReference type="Pfam" id="PF00497">
    <property type="entry name" value="SBP_bac_3"/>
    <property type="match status" value="1"/>
</dbReference>
<dbReference type="PANTHER" id="PTHR35936">
    <property type="entry name" value="MEMBRANE-BOUND LYTIC MUREIN TRANSGLYCOSYLASE F"/>
    <property type="match status" value="1"/>
</dbReference>
<feature type="chain" id="PRO_5045578687" evidence="5">
    <location>
        <begin position="23"/>
        <end position="290"/>
    </location>
</feature>
<dbReference type="SMART" id="SM00062">
    <property type="entry name" value="PBPb"/>
    <property type="match status" value="1"/>
</dbReference>
<reference evidence="7 8" key="1">
    <citation type="submission" date="2020-03" db="EMBL/GenBank/DDBJ databases">
        <title>WGS of the type strain of Planosporangium spp.</title>
        <authorList>
            <person name="Thawai C."/>
        </authorList>
    </citation>
    <scope>NUCLEOTIDE SEQUENCE [LARGE SCALE GENOMIC DNA]</scope>
    <source>
        <strain evidence="7 8">TBRC 5610</strain>
    </source>
</reference>
<feature type="signal peptide" evidence="5">
    <location>
        <begin position="1"/>
        <end position="22"/>
    </location>
</feature>
<dbReference type="InterPro" id="IPR001638">
    <property type="entry name" value="Solute-binding_3/MltF_N"/>
</dbReference>
<dbReference type="SUPFAM" id="SSF53850">
    <property type="entry name" value="Periplasmic binding protein-like II"/>
    <property type="match status" value="1"/>
</dbReference>
<keyword evidence="3 5" id="KW-0732">Signal</keyword>
<evidence type="ECO:0000259" key="6">
    <source>
        <dbReference type="SMART" id="SM00062"/>
    </source>
</evidence>
<evidence type="ECO:0000256" key="3">
    <source>
        <dbReference type="ARBA" id="ARBA00022729"/>
    </source>
</evidence>
<evidence type="ECO:0000313" key="7">
    <source>
        <dbReference type="EMBL" id="NJC69237.1"/>
    </source>
</evidence>
<dbReference type="RefSeq" id="WP_167924143.1">
    <property type="nucleotide sequence ID" value="NZ_JAATVY010000003.1"/>
</dbReference>
<organism evidence="7 8">
    <name type="scientific">Planosporangium thailandense</name>
    <dbReference type="NCBI Taxonomy" id="765197"/>
    <lineage>
        <taxon>Bacteria</taxon>
        <taxon>Bacillati</taxon>
        <taxon>Actinomycetota</taxon>
        <taxon>Actinomycetes</taxon>
        <taxon>Micromonosporales</taxon>
        <taxon>Micromonosporaceae</taxon>
        <taxon>Planosporangium</taxon>
    </lineage>
</organism>
<dbReference type="Gene3D" id="3.40.190.10">
    <property type="entry name" value="Periplasmic binding protein-like II"/>
    <property type="match status" value="2"/>
</dbReference>
<evidence type="ECO:0000313" key="8">
    <source>
        <dbReference type="Proteomes" id="UP000722989"/>
    </source>
</evidence>
<dbReference type="PANTHER" id="PTHR35936:SF17">
    <property type="entry name" value="ARGININE-BINDING EXTRACELLULAR PROTEIN ARTP"/>
    <property type="match status" value="1"/>
</dbReference>
<comment type="similarity">
    <text evidence="2 4">Belongs to the bacterial solute-binding protein 3 family.</text>
</comment>
<accession>A0ABX0XV82</accession>
<protein>
    <submittedName>
        <fullName evidence="7">Amino acid ABC transporter substrate-binding protein</fullName>
    </submittedName>
</protein>